<gene>
    <name evidence="1" type="ORF">CCHR01_08931</name>
</gene>
<organism evidence="1 2">
    <name type="scientific">Colletotrichum chrysophilum</name>
    <dbReference type="NCBI Taxonomy" id="1836956"/>
    <lineage>
        <taxon>Eukaryota</taxon>
        <taxon>Fungi</taxon>
        <taxon>Dikarya</taxon>
        <taxon>Ascomycota</taxon>
        <taxon>Pezizomycotina</taxon>
        <taxon>Sordariomycetes</taxon>
        <taxon>Hypocreomycetidae</taxon>
        <taxon>Glomerellales</taxon>
        <taxon>Glomerellaceae</taxon>
        <taxon>Colletotrichum</taxon>
        <taxon>Colletotrichum gloeosporioides species complex</taxon>
    </lineage>
</organism>
<keyword evidence="2" id="KW-1185">Reference proteome</keyword>
<sequence length="89" mass="9981">MAPFKEAKLLSATTYFGSTTATIARPIFRPLNREAFIVTKPTKERLKDIFDATSGDDPFVQEPQTPLPKTQTTLSNAECTLNRLFHHLS</sequence>
<evidence type="ECO:0000313" key="2">
    <source>
        <dbReference type="Proteomes" id="UP001243330"/>
    </source>
</evidence>
<evidence type="ECO:0000313" key="1">
    <source>
        <dbReference type="EMBL" id="KAK1848469.1"/>
    </source>
</evidence>
<protein>
    <submittedName>
        <fullName evidence="1">Uncharacterized protein</fullName>
    </submittedName>
</protein>
<comment type="caution">
    <text evidence="1">The sequence shown here is derived from an EMBL/GenBank/DDBJ whole genome shotgun (WGS) entry which is preliminary data.</text>
</comment>
<dbReference type="AlphaFoldDB" id="A0AAD9AIZ1"/>
<reference evidence="1" key="1">
    <citation type="submission" date="2023-01" db="EMBL/GenBank/DDBJ databases">
        <title>Colletotrichum chrysophilum M932 genome sequence.</title>
        <authorList>
            <person name="Baroncelli R."/>
        </authorList>
    </citation>
    <scope>NUCLEOTIDE SEQUENCE</scope>
    <source>
        <strain evidence="1">M932</strain>
    </source>
</reference>
<dbReference type="EMBL" id="JAQOWY010000171">
    <property type="protein sequence ID" value="KAK1848469.1"/>
    <property type="molecule type" value="Genomic_DNA"/>
</dbReference>
<proteinExistence type="predicted"/>
<dbReference type="Proteomes" id="UP001243330">
    <property type="component" value="Unassembled WGS sequence"/>
</dbReference>
<name>A0AAD9AIZ1_9PEZI</name>
<accession>A0AAD9AIZ1</accession>